<reference evidence="1" key="1">
    <citation type="submission" date="2014-11" db="EMBL/GenBank/DDBJ databases">
        <authorList>
            <person name="Amaro Gonzalez C."/>
        </authorList>
    </citation>
    <scope>NUCLEOTIDE SEQUENCE</scope>
</reference>
<organism evidence="1">
    <name type="scientific">Anguilla anguilla</name>
    <name type="common">European freshwater eel</name>
    <name type="synonym">Muraena anguilla</name>
    <dbReference type="NCBI Taxonomy" id="7936"/>
    <lineage>
        <taxon>Eukaryota</taxon>
        <taxon>Metazoa</taxon>
        <taxon>Chordata</taxon>
        <taxon>Craniata</taxon>
        <taxon>Vertebrata</taxon>
        <taxon>Euteleostomi</taxon>
        <taxon>Actinopterygii</taxon>
        <taxon>Neopterygii</taxon>
        <taxon>Teleostei</taxon>
        <taxon>Anguilliformes</taxon>
        <taxon>Anguillidae</taxon>
        <taxon>Anguilla</taxon>
    </lineage>
</organism>
<name>A0A0E9UVV6_ANGAN</name>
<dbReference type="AlphaFoldDB" id="A0A0E9UVV6"/>
<evidence type="ECO:0000313" key="1">
    <source>
        <dbReference type="EMBL" id="JAH69108.1"/>
    </source>
</evidence>
<proteinExistence type="predicted"/>
<reference evidence="1" key="2">
    <citation type="journal article" date="2015" name="Fish Shellfish Immunol.">
        <title>Early steps in the European eel (Anguilla anguilla)-Vibrio vulnificus interaction in the gills: Role of the RtxA13 toxin.</title>
        <authorList>
            <person name="Callol A."/>
            <person name="Pajuelo D."/>
            <person name="Ebbesson L."/>
            <person name="Teles M."/>
            <person name="MacKenzie S."/>
            <person name="Amaro C."/>
        </authorList>
    </citation>
    <scope>NUCLEOTIDE SEQUENCE</scope>
</reference>
<sequence length="78" mass="8448">MNIPGPLRRWINICLTDITGRVVVNRQPSAPFAIRSGVRQGCPLASLLYVIYLEPFLQAIRASPGVAGYPLPGLEESG</sequence>
<dbReference type="EMBL" id="GBXM01039469">
    <property type="protein sequence ID" value="JAH69108.1"/>
    <property type="molecule type" value="Transcribed_RNA"/>
</dbReference>
<protein>
    <submittedName>
        <fullName evidence="1">Uncharacterized protein</fullName>
    </submittedName>
</protein>
<accession>A0A0E9UVV6</accession>